<dbReference type="AlphaFoldDB" id="A0A202F921"/>
<name>A0A202F921_9LACO</name>
<feature type="transmembrane region" description="Helical" evidence="1">
    <location>
        <begin position="153"/>
        <end position="175"/>
    </location>
</feature>
<gene>
    <name evidence="2" type="ORF">LKACC16343_01999</name>
</gene>
<feature type="transmembrane region" description="Helical" evidence="1">
    <location>
        <begin position="88"/>
        <end position="111"/>
    </location>
</feature>
<keyword evidence="1" id="KW-1133">Transmembrane helix</keyword>
<keyword evidence="1" id="KW-0812">Transmembrane</keyword>
<keyword evidence="1" id="KW-0472">Membrane</keyword>
<protein>
    <submittedName>
        <fullName evidence="2">Uncharacterized protein</fullName>
    </submittedName>
</protein>
<evidence type="ECO:0000313" key="2">
    <source>
        <dbReference type="EMBL" id="OVE96989.1"/>
    </source>
</evidence>
<reference evidence="2 3" key="1">
    <citation type="submission" date="2017-03" db="EMBL/GenBank/DDBJ databases">
        <title>Genome sequence of Lactobacillus bobalius KACC 16343.</title>
        <authorList>
            <person name="Chun J."/>
        </authorList>
    </citation>
    <scope>NUCLEOTIDE SEQUENCE [LARGE SCALE GENOMIC DNA]</scope>
    <source>
        <strain evidence="2 3">KACC 16343</strain>
    </source>
</reference>
<sequence length="226" mass="25828">MILKIKVLLKNYLQFVFQDFLYLTLLFSIIVFGLTADHLLSIDYHEKYSLLLMGTFFLSLFTTMNLYHNDKVYNHYLKQKVNSYWSEAISQFLTALILNIISGILIFIFSLILCKDIFLDVVGIVSLISVGFLGSSIAALFKIQWQKHSSLGQIGTLIFVYLALSGSVVSIFKNIEVIFPPLSRMIISLHSNTSIVKLLPLAGQTFLYALILFVISWFIYKKNKKS</sequence>
<proteinExistence type="predicted"/>
<feature type="transmembrane region" description="Helical" evidence="1">
    <location>
        <begin position="117"/>
        <end position="141"/>
    </location>
</feature>
<accession>A0A202F921</accession>
<evidence type="ECO:0000256" key="1">
    <source>
        <dbReference type="SAM" id="Phobius"/>
    </source>
</evidence>
<dbReference type="EMBL" id="MYFM01000006">
    <property type="protein sequence ID" value="OVE96989.1"/>
    <property type="molecule type" value="Genomic_DNA"/>
</dbReference>
<dbReference type="Proteomes" id="UP000196232">
    <property type="component" value="Unassembled WGS sequence"/>
</dbReference>
<evidence type="ECO:0000313" key="3">
    <source>
        <dbReference type="Proteomes" id="UP000196232"/>
    </source>
</evidence>
<feature type="transmembrane region" description="Helical" evidence="1">
    <location>
        <begin position="195"/>
        <end position="220"/>
    </location>
</feature>
<comment type="caution">
    <text evidence="2">The sequence shown here is derived from an EMBL/GenBank/DDBJ whole genome shotgun (WGS) entry which is preliminary data.</text>
</comment>
<organism evidence="2 3">
    <name type="scientific">Companilactobacillus bobalius</name>
    <dbReference type="NCBI Taxonomy" id="2801451"/>
    <lineage>
        <taxon>Bacteria</taxon>
        <taxon>Bacillati</taxon>
        <taxon>Bacillota</taxon>
        <taxon>Bacilli</taxon>
        <taxon>Lactobacillales</taxon>
        <taxon>Lactobacillaceae</taxon>
        <taxon>Companilactobacillus</taxon>
    </lineage>
</organism>
<feature type="transmembrane region" description="Helical" evidence="1">
    <location>
        <begin position="12"/>
        <end position="36"/>
    </location>
</feature>
<feature type="transmembrane region" description="Helical" evidence="1">
    <location>
        <begin position="48"/>
        <end position="67"/>
    </location>
</feature>